<feature type="compositionally biased region" description="Polar residues" evidence="1">
    <location>
        <begin position="379"/>
        <end position="388"/>
    </location>
</feature>
<feature type="region of interest" description="Disordered" evidence="1">
    <location>
        <begin position="372"/>
        <end position="396"/>
    </location>
</feature>
<evidence type="ECO:0000313" key="2">
    <source>
        <dbReference type="EMBL" id="GAA4479432.1"/>
    </source>
</evidence>
<sequence length="432" mass="44448">MRQPLSRVRGAEKFLAAAGNLSTAPPHPTLDNAHESASEDETMSNPDQYTDADLAEYEAELNDIAADPNLSPDEKLDAIADAVDAEIDEIMGSDVEIDEIVGSAPTSAPGAADAPATADTVDAASTADTAPEETTVTDPTAAPQSTDTATTTATADVTGDPATATYTSTTSTATTTTEVEVEGAPIEPDTTPAPAADTAPAAETGSALNEAIGVDGTVDYYSPRDVDRDGKVDVIHSRVDGVDTITHVDEDGTITLVEQDTDFNGTYETAAAVRADGTVRVAEDLDDDGTVDLVTYHDPATGEPVRQDEIDGARITSSKFDTDGDGEADVHLVDSDGNGRFDTVSLDTDGDGVVNATLVDTNGDGAFDLISSDDDNDGSQESYLTSADSGVGSLGDISTFESLIPADDSYHTQAGADTYEPPVVDDAPADLA</sequence>
<feature type="region of interest" description="Disordered" evidence="1">
    <location>
        <begin position="102"/>
        <end position="210"/>
    </location>
</feature>
<keyword evidence="3" id="KW-1185">Reference proteome</keyword>
<dbReference type="Proteomes" id="UP001501183">
    <property type="component" value="Unassembled WGS sequence"/>
</dbReference>
<dbReference type="InterPro" id="IPR028994">
    <property type="entry name" value="Integrin_alpha_N"/>
</dbReference>
<feature type="compositionally biased region" description="Low complexity" evidence="1">
    <location>
        <begin position="184"/>
        <end position="204"/>
    </location>
</feature>
<feature type="region of interest" description="Disordered" evidence="1">
    <location>
        <begin position="408"/>
        <end position="432"/>
    </location>
</feature>
<proteinExistence type="predicted"/>
<feature type="compositionally biased region" description="Low complexity" evidence="1">
    <location>
        <begin position="137"/>
        <end position="177"/>
    </location>
</feature>
<accession>A0ABP8P3A5</accession>
<feature type="compositionally biased region" description="Low complexity" evidence="1">
    <location>
        <begin position="102"/>
        <end position="129"/>
    </location>
</feature>
<protein>
    <submittedName>
        <fullName evidence="2">Uncharacterized protein</fullName>
    </submittedName>
</protein>
<evidence type="ECO:0000256" key="1">
    <source>
        <dbReference type="SAM" id="MobiDB-lite"/>
    </source>
</evidence>
<evidence type="ECO:0000313" key="3">
    <source>
        <dbReference type="Proteomes" id="UP001501183"/>
    </source>
</evidence>
<feature type="region of interest" description="Disordered" evidence="1">
    <location>
        <begin position="16"/>
        <end position="49"/>
    </location>
</feature>
<reference evidence="3" key="1">
    <citation type="journal article" date="2019" name="Int. J. Syst. Evol. Microbiol.">
        <title>The Global Catalogue of Microorganisms (GCM) 10K type strain sequencing project: providing services to taxonomists for standard genome sequencing and annotation.</title>
        <authorList>
            <consortium name="The Broad Institute Genomics Platform"/>
            <consortium name="The Broad Institute Genome Sequencing Center for Infectious Disease"/>
            <person name="Wu L."/>
            <person name="Ma J."/>
        </authorList>
    </citation>
    <scope>NUCLEOTIDE SEQUENCE [LARGE SCALE GENOMIC DNA]</scope>
    <source>
        <strain evidence="3">JCM 32206</strain>
    </source>
</reference>
<name>A0ABP8P3A5_9NOCA</name>
<dbReference type="EMBL" id="BAABFB010000040">
    <property type="protein sequence ID" value="GAA4479432.1"/>
    <property type="molecule type" value="Genomic_DNA"/>
</dbReference>
<gene>
    <name evidence="2" type="ORF">GCM10023094_24550</name>
</gene>
<comment type="caution">
    <text evidence="2">The sequence shown here is derived from an EMBL/GenBank/DDBJ whole genome shotgun (WGS) entry which is preliminary data.</text>
</comment>
<organism evidence="2 3">
    <name type="scientific">Rhodococcus olei</name>
    <dbReference type="NCBI Taxonomy" id="2161675"/>
    <lineage>
        <taxon>Bacteria</taxon>
        <taxon>Bacillati</taxon>
        <taxon>Actinomycetota</taxon>
        <taxon>Actinomycetes</taxon>
        <taxon>Mycobacteriales</taxon>
        <taxon>Nocardiaceae</taxon>
        <taxon>Rhodococcus</taxon>
    </lineage>
</organism>
<dbReference type="SUPFAM" id="SSF69318">
    <property type="entry name" value="Integrin alpha N-terminal domain"/>
    <property type="match status" value="1"/>
</dbReference>